<dbReference type="EMBL" id="CACRXK020001649">
    <property type="protein sequence ID" value="CAB3990380.1"/>
    <property type="molecule type" value="Genomic_DNA"/>
</dbReference>
<comment type="caution">
    <text evidence="1">The sequence shown here is derived from an EMBL/GenBank/DDBJ whole genome shotgun (WGS) entry which is preliminary data.</text>
</comment>
<evidence type="ECO:0000313" key="1">
    <source>
        <dbReference type="EMBL" id="CAB3990380.1"/>
    </source>
</evidence>
<evidence type="ECO:0000313" key="2">
    <source>
        <dbReference type="Proteomes" id="UP001152795"/>
    </source>
</evidence>
<proteinExistence type="predicted"/>
<dbReference type="Proteomes" id="UP001152795">
    <property type="component" value="Unassembled WGS sequence"/>
</dbReference>
<protein>
    <submittedName>
        <fullName evidence="1">Uncharacterized protein</fullName>
    </submittedName>
</protein>
<name>A0A7D9HTN3_PARCT</name>
<keyword evidence="2" id="KW-1185">Reference proteome</keyword>
<dbReference type="AlphaFoldDB" id="A0A7D9HTN3"/>
<sequence>MDTVVIVNDHIRGVSVKCQFFLGVVTADVPDDKHSPCFNINLFVPTFEDCLEFKYYGDVNVHRDNILRIVDANDFDQQPGSVKLSENYYEELLNNLRNVEDLLPEVQESQSDTVYKEFPESENEDIGVYVESTPIRTSSGRTVVPPNRLDL</sequence>
<reference evidence="1" key="1">
    <citation type="submission" date="2020-04" db="EMBL/GenBank/DDBJ databases">
        <authorList>
            <person name="Alioto T."/>
            <person name="Alioto T."/>
            <person name="Gomez Garrido J."/>
        </authorList>
    </citation>
    <scope>NUCLEOTIDE SEQUENCE</scope>
    <source>
        <strain evidence="1">A484AB</strain>
    </source>
</reference>
<organism evidence="1 2">
    <name type="scientific">Paramuricea clavata</name>
    <name type="common">Red gorgonian</name>
    <name type="synonym">Violescent sea-whip</name>
    <dbReference type="NCBI Taxonomy" id="317549"/>
    <lineage>
        <taxon>Eukaryota</taxon>
        <taxon>Metazoa</taxon>
        <taxon>Cnidaria</taxon>
        <taxon>Anthozoa</taxon>
        <taxon>Octocorallia</taxon>
        <taxon>Malacalcyonacea</taxon>
        <taxon>Plexauridae</taxon>
        <taxon>Paramuricea</taxon>
    </lineage>
</organism>
<gene>
    <name evidence="1" type="ORF">PACLA_8A024701</name>
</gene>
<dbReference type="OrthoDB" id="5973315at2759"/>
<accession>A0A7D9HTN3</accession>